<reference evidence="2 3" key="1">
    <citation type="submission" date="2023-03" db="EMBL/GenBank/DDBJ databases">
        <title>Altererythrobacter sp. CAU 1644 isolated from sand.</title>
        <authorList>
            <person name="Kim W."/>
        </authorList>
    </citation>
    <scope>NUCLEOTIDE SEQUENCE [LARGE SCALE GENOMIC DNA]</scope>
    <source>
        <strain evidence="2 3">CAU 1644</strain>
    </source>
</reference>
<dbReference type="RefSeq" id="WP_278014757.1">
    <property type="nucleotide sequence ID" value="NZ_CP121106.1"/>
</dbReference>
<organism evidence="2 3">
    <name type="scientific">Altererythrobacter arenosus</name>
    <dbReference type="NCBI Taxonomy" id="3032592"/>
    <lineage>
        <taxon>Bacteria</taxon>
        <taxon>Pseudomonadati</taxon>
        <taxon>Pseudomonadota</taxon>
        <taxon>Alphaproteobacteria</taxon>
        <taxon>Sphingomonadales</taxon>
        <taxon>Erythrobacteraceae</taxon>
        <taxon>Altererythrobacter</taxon>
    </lineage>
</organism>
<protein>
    <submittedName>
        <fullName evidence="2">DUF1761 domain-containing protein</fullName>
    </submittedName>
</protein>
<accession>A0ABY8FLU5</accession>
<proteinExistence type="predicted"/>
<dbReference type="EMBL" id="CP121106">
    <property type="protein sequence ID" value="WFL75989.1"/>
    <property type="molecule type" value="Genomic_DNA"/>
</dbReference>
<feature type="transmembrane region" description="Helical" evidence="1">
    <location>
        <begin position="47"/>
        <end position="68"/>
    </location>
</feature>
<feature type="transmembrane region" description="Helical" evidence="1">
    <location>
        <begin position="107"/>
        <end position="129"/>
    </location>
</feature>
<feature type="transmembrane region" description="Helical" evidence="1">
    <location>
        <begin position="80"/>
        <end position="100"/>
    </location>
</feature>
<name>A0ABY8FLU5_9SPHN</name>
<dbReference type="InterPro" id="IPR013879">
    <property type="entry name" value="DUF1761"/>
</dbReference>
<keyword evidence="3" id="KW-1185">Reference proteome</keyword>
<keyword evidence="1" id="KW-0812">Transmembrane</keyword>
<keyword evidence="1" id="KW-1133">Transmembrane helix</keyword>
<dbReference type="Proteomes" id="UP001215827">
    <property type="component" value="Chromosome"/>
</dbReference>
<dbReference type="Pfam" id="PF08570">
    <property type="entry name" value="DUF1761"/>
    <property type="match status" value="1"/>
</dbReference>
<evidence type="ECO:0000256" key="1">
    <source>
        <dbReference type="SAM" id="Phobius"/>
    </source>
</evidence>
<evidence type="ECO:0000313" key="2">
    <source>
        <dbReference type="EMBL" id="WFL75989.1"/>
    </source>
</evidence>
<sequence length="130" mass="14179">MEVNWIGIIAAAVSAFVLGGLWYGPLFGKKWMAYVGLTEEDAKKANMAMIFGGAFVLSLLAAFVFAMFLGPEITMQEGALYGFSAGLFWVGASFGINYLFAQRQFGLWLIDAGYATLQFTLYGLLIGLFN</sequence>
<evidence type="ECO:0000313" key="3">
    <source>
        <dbReference type="Proteomes" id="UP001215827"/>
    </source>
</evidence>
<keyword evidence="1" id="KW-0472">Membrane</keyword>
<feature type="transmembrane region" description="Helical" evidence="1">
    <location>
        <begin position="6"/>
        <end position="26"/>
    </location>
</feature>
<gene>
    <name evidence="2" type="ORF">P7228_08185</name>
</gene>